<dbReference type="AlphaFoldDB" id="A0A1I7TYG0"/>
<evidence type="ECO:0000256" key="1">
    <source>
        <dbReference type="SAM" id="SignalP"/>
    </source>
</evidence>
<keyword evidence="2" id="KW-1185">Reference proteome</keyword>
<evidence type="ECO:0000313" key="2">
    <source>
        <dbReference type="Proteomes" id="UP000095282"/>
    </source>
</evidence>
<feature type="chain" id="PRO_5009308162" evidence="1">
    <location>
        <begin position="19"/>
        <end position="218"/>
    </location>
</feature>
<keyword evidence="1" id="KW-0732">Signal</keyword>
<dbReference type="PANTHER" id="PTHR23124">
    <property type="entry name" value="C-TYPE LECTIN DOMAIN-CONTAINING PROTEIN-RELATED-RELATED"/>
    <property type="match status" value="1"/>
</dbReference>
<proteinExistence type="predicted"/>
<dbReference type="InterPro" id="IPR016187">
    <property type="entry name" value="CTDL_fold"/>
</dbReference>
<name>A0A1I7TYG0_9PELO</name>
<evidence type="ECO:0000313" key="3">
    <source>
        <dbReference type="WBParaSite" id="Csp11.Scaffold629.g13049.t1"/>
    </source>
</evidence>
<sequence length="218" mass="24299">MWIPMFIWLIIGCTHMNAQQVQMTLYRGSLAYMNGGGCSLMNDQKIKNDPFWGCLIGCAKNVSCQSYSNTTSPESMCPYIMKSIDTTTTGKTTKKSSISTTTAKKTTIRQPLCEQDWQPSNRSKGLWCMQMISFSGAEMSRSAALSICKEKRAIISGLETQSDIDIVKKSTQRIFSSFQDQSKGWGVWIGGQRLNGSQSLNSMILISLEKDTITIKDH</sequence>
<dbReference type="Proteomes" id="UP000095282">
    <property type="component" value="Unplaced"/>
</dbReference>
<organism evidence="2 3">
    <name type="scientific">Caenorhabditis tropicalis</name>
    <dbReference type="NCBI Taxonomy" id="1561998"/>
    <lineage>
        <taxon>Eukaryota</taxon>
        <taxon>Metazoa</taxon>
        <taxon>Ecdysozoa</taxon>
        <taxon>Nematoda</taxon>
        <taxon>Chromadorea</taxon>
        <taxon>Rhabditida</taxon>
        <taxon>Rhabditina</taxon>
        <taxon>Rhabditomorpha</taxon>
        <taxon>Rhabditoidea</taxon>
        <taxon>Rhabditidae</taxon>
        <taxon>Peloderinae</taxon>
        <taxon>Caenorhabditis</taxon>
    </lineage>
</organism>
<protein>
    <submittedName>
        <fullName evidence="3">C-type lectin domain-containing protein</fullName>
    </submittedName>
</protein>
<accession>A0A1I7TYG0</accession>
<feature type="signal peptide" evidence="1">
    <location>
        <begin position="1"/>
        <end position="18"/>
    </location>
</feature>
<dbReference type="STRING" id="1561998.A0A1I7TYG0"/>
<dbReference type="SUPFAM" id="SSF56436">
    <property type="entry name" value="C-type lectin-like"/>
    <property type="match status" value="1"/>
</dbReference>
<dbReference type="WBParaSite" id="Csp11.Scaffold629.g13049.t1">
    <property type="protein sequence ID" value="Csp11.Scaffold629.g13049.t1"/>
    <property type="gene ID" value="Csp11.Scaffold629.g13049"/>
</dbReference>
<reference evidence="3" key="1">
    <citation type="submission" date="2016-11" db="UniProtKB">
        <authorList>
            <consortium name="WormBaseParasite"/>
        </authorList>
    </citation>
    <scope>IDENTIFICATION</scope>
</reference>